<dbReference type="PROSITE" id="PS51365">
    <property type="entry name" value="RENAL_DIPEPTIDASE_2"/>
    <property type="match status" value="1"/>
</dbReference>
<dbReference type="EMBL" id="JACXJA010000008">
    <property type="protein sequence ID" value="MBD2862024.1"/>
    <property type="molecule type" value="Genomic_DNA"/>
</dbReference>
<accession>A0A927H016</accession>
<dbReference type="RefSeq" id="WP_190926558.1">
    <property type="nucleotide sequence ID" value="NZ_JACXJA010000008.1"/>
</dbReference>
<dbReference type="InterPro" id="IPR008257">
    <property type="entry name" value="Pept_M19"/>
</dbReference>
<dbReference type="PANTHER" id="PTHR10443:SF12">
    <property type="entry name" value="DIPEPTIDASE"/>
    <property type="match status" value="1"/>
</dbReference>
<dbReference type="PANTHER" id="PTHR10443">
    <property type="entry name" value="MICROSOMAL DIPEPTIDASE"/>
    <property type="match status" value="1"/>
</dbReference>
<name>A0A927H016_9BACL</name>
<evidence type="ECO:0000313" key="1">
    <source>
        <dbReference type="EMBL" id="MBD2862024.1"/>
    </source>
</evidence>
<gene>
    <name evidence="1" type="ORF">IDH45_08530</name>
</gene>
<organism evidence="1 2">
    <name type="scientific">Paenibacillus oceani</name>
    <dbReference type="NCBI Taxonomy" id="2772510"/>
    <lineage>
        <taxon>Bacteria</taxon>
        <taxon>Bacillati</taxon>
        <taxon>Bacillota</taxon>
        <taxon>Bacilli</taxon>
        <taxon>Bacillales</taxon>
        <taxon>Paenibacillaceae</taxon>
        <taxon>Paenibacillus</taxon>
    </lineage>
</organism>
<comment type="caution">
    <text evidence="1">The sequence shown here is derived from an EMBL/GenBank/DDBJ whole genome shotgun (WGS) entry which is preliminary data.</text>
</comment>
<keyword evidence="2" id="KW-1185">Reference proteome</keyword>
<proteinExistence type="predicted"/>
<dbReference type="Proteomes" id="UP000639396">
    <property type="component" value="Unassembled WGS sequence"/>
</dbReference>
<dbReference type="GO" id="GO:0006508">
    <property type="term" value="P:proteolysis"/>
    <property type="evidence" value="ECO:0007669"/>
    <property type="project" value="InterPro"/>
</dbReference>
<dbReference type="SUPFAM" id="SSF51556">
    <property type="entry name" value="Metallo-dependent hydrolases"/>
    <property type="match status" value="1"/>
</dbReference>
<dbReference type="Gene3D" id="3.20.20.140">
    <property type="entry name" value="Metal-dependent hydrolases"/>
    <property type="match status" value="1"/>
</dbReference>
<dbReference type="CDD" id="cd01301">
    <property type="entry name" value="rDP_like"/>
    <property type="match status" value="1"/>
</dbReference>
<protein>
    <submittedName>
        <fullName evidence="1">Dipeptidase</fullName>
    </submittedName>
</protein>
<reference evidence="1" key="1">
    <citation type="submission" date="2020-09" db="EMBL/GenBank/DDBJ databases">
        <title>A novel bacterium of genus Paenibacillus, isolated from South China Sea.</title>
        <authorList>
            <person name="Huang H."/>
            <person name="Mo K."/>
            <person name="Hu Y."/>
        </authorList>
    </citation>
    <scope>NUCLEOTIDE SEQUENCE</scope>
    <source>
        <strain evidence="1">IB182363</strain>
    </source>
</reference>
<sequence length="316" mass="34819">MMTVIDAHCDVLSKLLLDPTICFAGNDSRLDVTKDKLQQAGSAMQCFAIWISESLPESNMEQIRTCAELFHSRIIEQAGMVAVRSSEDLQAAVRAGRPGALLTLEGADALNGRVDHVRELYRLGVRMLGLTWNFANWAADGVSEPRNGGLTIKGRRLVKECDSLGIIIDVSHLAERSFWEVAELSGKAFVASHSNVFELCVHARNLNKRQITCIAERGGVIGINFFPPFVSANESATIDEVVRHIETVCEWGGERAAALGADFDGIGKKVPGLEDPSGYARLEEALSKRMSAELVERVMFRNWYEYFVTALPKSEC</sequence>
<dbReference type="Pfam" id="PF01244">
    <property type="entry name" value="Peptidase_M19"/>
    <property type="match status" value="1"/>
</dbReference>
<dbReference type="GO" id="GO:0070573">
    <property type="term" value="F:metallodipeptidase activity"/>
    <property type="evidence" value="ECO:0007669"/>
    <property type="project" value="InterPro"/>
</dbReference>
<evidence type="ECO:0000313" key="2">
    <source>
        <dbReference type="Proteomes" id="UP000639396"/>
    </source>
</evidence>
<dbReference type="InterPro" id="IPR032466">
    <property type="entry name" value="Metal_Hydrolase"/>
</dbReference>
<dbReference type="AlphaFoldDB" id="A0A927H016"/>